<reference evidence="11 12" key="1">
    <citation type="journal article" date="2010" name="Nature">
        <title>The Ectocarpus genome and the independent evolution of multicellularity in brown algae.</title>
        <authorList>
            <person name="Cock J.M."/>
            <person name="Sterck L."/>
            <person name="Rouze P."/>
            <person name="Scornet D."/>
            <person name="Allen A.E."/>
            <person name="Amoutzias G."/>
            <person name="Anthouard V."/>
            <person name="Artiguenave F."/>
            <person name="Aury J.M."/>
            <person name="Badger J.H."/>
            <person name="Beszteri B."/>
            <person name="Billiau K."/>
            <person name="Bonnet E."/>
            <person name="Bothwell J.H."/>
            <person name="Bowler C."/>
            <person name="Boyen C."/>
            <person name="Brownlee C."/>
            <person name="Carrano C.J."/>
            <person name="Charrier B."/>
            <person name="Cho G.Y."/>
            <person name="Coelho S.M."/>
            <person name="Collen J."/>
            <person name="Corre E."/>
            <person name="Da Silva C."/>
            <person name="Delage L."/>
            <person name="Delaroque N."/>
            <person name="Dittami S.M."/>
            <person name="Doulbeau S."/>
            <person name="Elias M."/>
            <person name="Farnham G."/>
            <person name="Gachon C.M."/>
            <person name="Gschloessl B."/>
            <person name="Heesch S."/>
            <person name="Jabbari K."/>
            <person name="Jubin C."/>
            <person name="Kawai H."/>
            <person name="Kimura K."/>
            <person name="Kloareg B."/>
            <person name="Kupper F.C."/>
            <person name="Lang D."/>
            <person name="Le Bail A."/>
            <person name="Leblanc C."/>
            <person name="Lerouge P."/>
            <person name="Lohr M."/>
            <person name="Lopez P.J."/>
            <person name="Martens C."/>
            <person name="Maumus F."/>
            <person name="Michel G."/>
            <person name="Miranda-Saavedra D."/>
            <person name="Morales J."/>
            <person name="Moreau H."/>
            <person name="Motomura T."/>
            <person name="Nagasato C."/>
            <person name="Napoli C.A."/>
            <person name="Nelson D.R."/>
            <person name="Nyvall-Collen P."/>
            <person name="Peters A.F."/>
            <person name="Pommier C."/>
            <person name="Potin P."/>
            <person name="Poulain J."/>
            <person name="Quesneville H."/>
            <person name="Read B."/>
            <person name="Rensing S.A."/>
            <person name="Ritter A."/>
            <person name="Rousvoal S."/>
            <person name="Samanta M."/>
            <person name="Samson G."/>
            <person name="Schroeder D.C."/>
            <person name="Segurens B."/>
            <person name="Strittmatter M."/>
            <person name="Tonon T."/>
            <person name="Tregear J.W."/>
            <person name="Valentin K."/>
            <person name="von Dassow P."/>
            <person name="Yamagishi T."/>
            <person name="Van de Peer Y."/>
            <person name="Wincker P."/>
        </authorList>
    </citation>
    <scope>NUCLEOTIDE SEQUENCE [LARGE SCALE GENOMIC DNA]</scope>
    <source>
        <strain evidence="12">Ec32 / CCAP1310/4</strain>
    </source>
</reference>
<evidence type="ECO:0000256" key="4">
    <source>
        <dbReference type="ARBA" id="ARBA00022574"/>
    </source>
</evidence>
<protein>
    <recommendedName>
        <fullName evidence="13">Flagellar associated protein</fullName>
    </recommendedName>
</protein>
<evidence type="ECO:0000256" key="6">
    <source>
        <dbReference type="ARBA" id="ARBA00023054"/>
    </source>
</evidence>
<evidence type="ECO:0000256" key="2">
    <source>
        <dbReference type="ARBA" id="ARBA00004245"/>
    </source>
</evidence>
<evidence type="ECO:0000256" key="5">
    <source>
        <dbReference type="ARBA" id="ARBA00022737"/>
    </source>
</evidence>
<keyword evidence="12" id="KW-1185">Reference proteome</keyword>
<keyword evidence="4" id="KW-0853">WD repeat</keyword>
<evidence type="ECO:0000256" key="7">
    <source>
        <dbReference type="ARBA" id="ARBA00023212"/>
    </source>
</evidence>
<comment type="subcellular location">
    <subcellularLocation>
        <location evidence="1">Cell projection</location>
        <location evidence="1">Cilium</location>
    </subcellularLocation>
    <subcellularLocation>
        <location evidence="2">Cytoplasm</location>
        <location evidence="2">Cytoskeleton</location>
    </subcellularLocation>
</comment>
<organism evidence="11 12">
    <name type="scientific">Ectocarpus siliculosus</name>
    <name type="common">Brown alga</name>
    <name type="synonym">Conferva siliculosa</name>
    <dbReference type="NCBI Taxonomy" id="2880"/>
    <lineage>
        <taxon>Eukaryota</taxon>
        <taxon>Sar</taxon>
        <taxon>Stramenopiles</taxon>
        <taxon>Ochrophyta</taxon>
        <taxon>PX clade</taxon>
        <taxon>Phaeophyceae</taxon>
        <taxon>Ectocarpales</taxon>
        <taxon>Ectocarpaceae</taxon>
        <taxon>Ectocarpus</taxon>
    </lineage>
</organism>
<evidence type="ECO:0000313" key="12">
    <source>
        <dbReference type="Proteomes" id="UP000002630"/>
    </source>
</evidence>
<evidence type="ECO:0000313" key="11">
    <source>
        <dbReference type="EMBL" id="CBJ28163.1"/>
    </source>
</evidence>
<gene>
    <name evidence="11" type="ORF">Esi_0094_0025</name>
</gene>
<dbReference type="EMBL" id="FN649181">
    <property type="protein sequence ID" value="CBJ28163.1"/>
    <property type="molecule type" value="Genomic_DNA"/>
</dbReference>
<evidence type="ECO:0000256" key="8">
    <source>
        <dbReference type="ARBA" id="ARBA00023273"/>
    </source>
</evidence>
<keyword evidence="3" id="KW-0963">Cytoplasm</keyword>
<dbReference type="GO" id="GO:0005930">
    <property type="term" value="C:axoneme"/>
    <property type="evidence" value="ECO:0007669"/>
    <property type="project" value="TreeGrafter"/>
</dbReference>
<dbReference type="Proteomes" id="UP000002630">
    <property type="component" value="Linkage Group LG10"/>
</dbReference>
<feature type="compositionally biased region" description="Basic and acidic residues" evidence="10">
    <location>
        <begin position="41"/>
        <end position="54"/>
    </location>
</feature>
<evidence type="ECO:0008006" key="13">
    <source>
        <dbReference type="Google" id="ProtNLM"/>
    </source>
</evidence>
<dbReference type="InParanoid" id="D7G902"/>
<dbReference type="STRING" id="2880.D7G902"/>
<dbReference type="PANTHER" id="PTHR14885">
    <property type="entry name" value="CILIA- AND FLAGELLA-ASSOCIATED PROTEIN 43-RELATED"/>
    <property type="match status" value="1"/>
</dbReference>
<keyword evidence="6 9" id="KW-0175">Coiled coil</keyword>
<keyword evidence="8" id="KW-0966">Cell projection</keyword>
<accession>D7G902</accession>
<evidence type="ECO:0000256" key="3">
    <source>
        <dbReference type="ARBA" id="ARBA00022490"/>
    </source>
</evidence>
<dbReference type="PANTHER" id="PTHR14885:SF1">
    <property type="entry name" value="CILIA- AND FLAGELLA-ASSOCIATED PROTEIN 43"/>
    <property type="match status" value="1"/>
</dbReference>
<dbReference type="GO" id="GO:0060271">
    <property type="term" value="P:cilium assembly"/>
    <property type="evidence" value="ECO:0007669"/>
    <property type="project" value="TreeGrafter"/>
</dbReference>
<dbReference type="Pfam" id="PF25828">
    <property type="entry name" value="CC_Cfap43"/>
    <property type="match status" value="1"/>
</dbReference>
<proteinExistence type="predicted"/>
<evidence type="ECO:0000256" key="9">
    <source>
        <dbReference type="SAM" id="Coils"/>
    </source>
</evidence>
<sequence length="401" mass="45579">MRESAMGRSKRKRNSRVSSGGGSMRASHGLGPLQEAMRQATNREKAAKIAEKDPFGPVDEQLDKSNASEAVNTAAMAQDLEYPGFEVEDQVWNRLLELRGSKIGKELELRKQHRLFAIMKRKLEALQADCDSVDSQVTVIEKRKRAISERAYLAEKNIEVLVKLKQGQDEVPRGAVVTDYGDSVLIPSAIVNHTNEEIRKLGGEKVRTLNKIKQFRKNINLMQWDHTYLDEQVKDREAYYIDLQLLRVTKKLQAVLKGDRGEKDKELVQKTEARVEMMERSHESKTNKARQANAKIAQQLQEREDENRRVNGQLGQLATSVKVREAIFRSHMESSGGEINPAQQSAGRMKRITTRRRLVDLARAQTGEIEALKAELDRLRQRTFPSFAHAARNNLCVADTR</sequence>
<dbReference type="eggNOG" id="ENOG502QQ39">
    <property type="taxonomic scope" value="Eukaryota"/>
</dbReference>
<keyword evidence="7" id="KW-0206">Cytoskeleton</keyword>
<evidence type="ECO:0000256" key="10">
    <source>
        <dbReference type="SAM" id="MobiDB-lite"/>
    </source>
</evidence>
<feature type="region of interest" description="Disordered" evidence="10">
    <location>
        <begin position="1"/>
        <end position="61"/>
    </location>
</feature>
<dbReference type="OMA" id="MERSHES"/>
<feature type="coiled-coil region" evidence="9">
    <location>
        <begin position="268"/>
        <end position="309"/>
    </location>
</feature>
<evidence type="ECO:0000256" key="1">
    <source>
        <dbReference type="ARBA" id="ARBA00004138"/>
    </source>
</evidence>
<dbReference type="OrthoDB" id="202219at2759"/>
<keyword evidence="5" id="KW-0677">Repeat</keyword>
<dbReference type="AlphaFoldDB" id="D7G902"/>
<name>D7G902_ECTSI</name>
<dbReference type="EMBL" id="FN649735">
    <property type="protein sequence ID" value="CBJ28163.1"/>
    <property type="molecule type" value="Genomic_DNA"/>
</dbReference>